<protein>
    <submittedName>
        <fullName evidence="2">Flagellar protein FlgN</fullName>
    </submittedName>
</protein>
<organism evidence="2 3">
    <name type="scientific">Nocardioides mangrovi</name>
    <dbReference type="NCBI Taxonomy" id="2874580"/>
    <lineage>
        <taxon>Bacteria</taxon>
        <taxon>Bacillati</taxon>
        <taxon>Actinomycetota</taxon>
        <taxon>Actinomycetes</taxon>
        <taxon>Propionibacteriales</taxon>
        <taxon>Nocardioidaceae</taxon>
        <taxon>Nocardioides</taxon>
    </lineage>
</organism>
<dbReference type="InterPro" id="IPR036679">
    <property type="entry name" value="FlgN-like_sf"/>
</dbReference>
<gene>
    <name evidence="2" type="ORF">K8U61_06490</name>
</gene>
<keyword evidence="1" id="KW-1005">Bacterial flagellum biogenesis</keyword>
<keyword evidence="2" id="KW-0282">Flagellum</keyword>
<reference evidence="2 3" key="1">
    <citation type="submission" date="2021-09" db="EMBL/GenBank/DDBJ databases">
        <title>Whole genome sequence of Nocardioides sp. GBK3QG-3.</title>
        <authorList>
            <person name="Tuo L."/>
        </authorList>
    </citation>
    <scope>NUCLEOTIDE SEQUENCE [LARGE SCALE GENOMIC DNA]</scope>
    <source>
        <strain evidence="2 3">GBK3QG-3</strain>
    </source>
</reference>
<sequence>MQKLTWVLWRERELLEALLYRLEVEELIMASGRTRWLANASRDVDEAVAALRELEVLRAVAANEAAELAGLGPDASLGDLIAVADEPWTGILVEHRDQFLRLTDEIARVAQTNRALIVAGLRATQDTLLGLDRSGTTYTAGGAVDTGAARSAVLDRSL</sequence>
<dbReference type="SUPFAM" id="SSF140566">
    <property type="entry name" value="FlgN-like"/>
    <property type="match status" value="1"/>
</dbReference>
<dbReference type="Proteomes" id="UP000780875">
    <property type="component" value="Unassembled WGS sequence"/>
</dbReference>
<keyword evidence="2" id="KW-0969">Cilium</keyword>
<evidence type="ECO:0000313" key="2">
    <source>
        <dbReference type="EMBL" id="MBZ5737801.1"/>
    </source>
</evidence>
<keyword evidence="2" id="KW-0966">Cell projection</keyword>
<dbReference type="Gene3D" id="1.20.58.300">
    <property type="entry name" value="FlgN-like"/>
    <property type="match status" value="1"/>
</dbReference>
<evidence type="ECO:0000256" key="1">
    <source>
        <dbReference type="ARBA" id="ARBA00022795"/>
    </source>
</evidence>
<evidence type="ECO:0000313" key="3">
    <source>
        <dbReference type="Proteomes" id="UP000780875"/>
    </source>
</evidence>
<dbReference type="Pfam" id="PF05130">
    <property type="entry name" value="FlgN"/>
    <property type="match status" value="1"/>
</dbReference>
<proteinExistence type="predicted"/>
<name>A0ABS7U9Z2_9ACTN</name>
<dbReference type="InterPro" id="IPR007809">
    <property type="entry name" value="FlgN-like"/>
</dbReference>
<dbReference type="RefSeq" id="WP_224122175.1">
    <property type="nucleotide sequence ID" value="NZ_JAIQZJ010000002.1"/>
</dbReference>
<keyword evidence="3" id="KW-1185">Reference proteome</keyword>
<comment type="caution">
    <text evidence="2">The sequence shown here is derived from an EMBL/GenBank/DDBJ whole genome shotgun (WGS) entry which is preliminary data.</text>
</comment>
<accession>A0ABS7U9Z2</accession>
<dbReference type="EMBL" id="JAIQZJ010000002">
    <property type="protein sequence ID" value="MBZ5737801.1"/>
    <property type="molecule type" value="Genomic_DNA"/>
</dbReference>